<gene>
    <name evidence="10" type="ORF">ITX44_15515</name>
</gene>
<evidence type="ECO:0000259" key="9">
    <source>
        <dbReference type="PROSITE" id="PS50011"/>
    </source>
</evidence>
<evidence type="ECO:0000256" key="6">
    <source>
        <dbReference type="ARBA" id="ARBA00022840"/>
    </source>
</evidence>
<dbReference type="PANTHER" id="PTHR43289">
    <property type="entry name" value="MITOGEN-ACTIVATED PROTEIN KINASE KINASE KINASE 20-RELATED"/>
    <property type="match status" value="1"/>
</dbReference>
<dbReference type="RefSeq" id="WP_205357794.1">
    <property type="nucleotide sequence ID" value="NZ_JADKYB010000007.1"/>
</dbReference>
<feature type="region of interest" description="Disordered" evidence="7">
    <location>
        <begin position="284"/>
        <end position="484"/>
    </location>
</feature>
<dbReference type="GO" id="GO:0016301">
    <property type="term" value="F:kinase activity"/>
    <property type="evidence" value="ECO:0007669"/>
    <property type="project" value="UniProtKB-KW"/>
</dbReference>
<protein>
    <recommendedName>
        <fullName evidence="1">non-specific serine/threonine protein kinase</fullName>
        <ecNumber evidence="1">2.7.11.1</ecNumber>
    </recommendedName>
</protein>
<evidence type="ECO:0000256" key="3">
    <source>
        <dbReference type="ARBA" id="ARBA00022679"/>
    </source>
</evidence>
<keyword evidence="6" id="KW-0067">ATP-binding</keyword>
<dbReference type="Gene3D" id="3.30.200.20">
    <property type="entry name" value="Phosphorylase Kinase, domain 1"/>
    <property type="match status" value="1"/>
</dbReference>
<evidence type="ECO:0000256" key="8">
    <source>
        <dbReference type="SAM" id="Phobius"/>
    </source>
</evidence>
<organism evidence="10 11">
    <name type="scientific">Actinacidiphila acididurans</name>
    <dbReference type="NCBI Taxonomy" id="2784346"/>
    <lineage>
        <taxon>Bacteria</taxon>
        <taxon>Bacillati</taxon>
        <taxon>Actinomycetota</taxon>
        <taxon>Actinomycetes</taxon>
        <taxon>Kitasatosporales</taxon>
        <taxon>Streptomycetaceae</taxon>
        <taxon>Actinacidiphila</taxon>
    </lineage>
</organism>
<name>A0ABS2TSF9_9ACTN</name>
<dbReference type="CDD" id="cd14014">
    <property type="entry name" value="STKc_PknB_like"/>
    <property type="match status" value="1"/>
</dbReference>
<keyword evidence="8" id="KW-0472">Membrane</keyword>
<keyword evidence="8" id="KW-0812">Transmembrane</keyword>
<feature type="compositionally biased region" description="Low complexity" evidence="7">
    <location>
        <begin position="447"/>
        <end position="475"/>
    </location>
</feature>
<dbReference type="PROSITE" id="PS50011">
    <property type="entry name" value="PROTEIN_KINASE_DOM"/>
    <property type="match status" value="1"/>
</dbReference>
<dbReference type="InterPro" id="IPR008271">
    <property type="entry name" value="Ser/Thr_kinase_AS"/>
</dbReference>
<dbReference type="PROSITE" id="PS00108">
    <property type="entry name" value="PROTEIN_KINASE_ST"/>
    <property type="match status" value="1"/>
</dbReference>
<sequence>MGELFAGRYELVDPIGRGGVGAVWRAWDQRRRRYVAAKVLQQSDAHSLLRFVREQAMRIDHPHVLAPASWAADDDKVLFTMDLVRGGSLSHLVGDYGPLRPHYVAVLLDQLLAGLGAVHAEGVIHRDVKPANVLLEATGTGTPHVRLSDFGIAMRKGDPRLTEANYVVGTPGYFAPEQLLGAEPDFPADLYAVGLVSLYLLSGQRPDADAIRERFLAAGMPPAPLGVPDALWQVIGSLLQPSPDVRFRTATGARKALAAALELIPPPPEDEEPVEIFDQIGQLPEGFGPDGPLAPARRPITPRPPGAPGRHAAPQPAYQPAQAPVTHTRTHADPVAPVPPPPGPVPPPSPAPAYAPGQAVPPAPLTAPHTPGTPLPVMPAAPPVPATPPPTPLPSPASTPSPAPVQVPPRPAEPPTPPPFPRQPQARPEAPPQAQPQAEPQPDDPAAEPVPSSDAPNADAADAADPAEDTASAELPVRRKRPGPPVKVVIPVLVLAAICFAVGFVALAAAS</sequence>
<dbReference type="SMART" id="SM00220">
    <property type="entry name" value="S_TKc"/>
    <property type="match status" value="1"/>
</dbReference>
<proteinExistence type="predicted"/>
<accession>A0ABS2TSF9</accession>
<dbReference type="PANTHER" id="PTHR43289:SF6">
    <property type="entry name" value="SERINE_THREONINE-PROTEIN KINASE NEKL-3"/>
    <property type="match status" value="1"/>
</dbReference>
<dbReference type="Proteomes" id="UP000749040">
    <property type="component" value="Unassembled WGS sequence"/>
</dbReference>
<evidence type="ECO:0000313" key="11">
    <source>
        <dbReference type="Proteomes" id="UP000749040"/>
    </source>
</evidence>
<dbReference type="EC" id="2.7.11.1" evidence="1"/>
<evidence type="ECO:0000256" key="1">
    <source>
        <dbReference type="ARBA" id="ARBA00012513"/>
    </source>
</evidence>
<dbReference type="InterPro" id="IPR000719">
    <property type="entry name" value="Prot_kinase_dom"/>
</dbReference>
<feature type="compositionally biased region" description="Pro residues" evidence="7">
    <location>
        <begin position="336"/>
        <end position="422"/>
    </location>
</feature>
<evidence type="ECO:0000256" key="7">
    <source>
        <dbReference type="SAM" id="MobiDB-lite"/>
    </source>
</evidence>
<feature type="domain" description="Protein kinase" evidence="9">
    <location>
        <begin position="9"/>
        <end position="261"/>
    </location>
</feature>
<evidence type="ECO:0000256" key="5">
    <source>
        <dbReference type="ARBA" id="ARBA00022777"/>
    </source>
</evidence>
<reference evidence="10 11" key="1">
    <citation type="submission" date="2021-01" db="EMBL/GenBank/DDBJ databases">
        <title>Streptomyces acididurans sp. nov., isolated from a peat swamp forest soil.</title>
        <authorList>
            <person name="Chantavorakit T."/>
            <person name="Duangmal K."/>
        </authorList>
    </citation>
    <scope>NUCLEOTIDE SEQUENCE [LARGE SCALE GENOMIC DNA]</scope>
    <source>
        <strain evidence="10 11">KK5PA1</strain>
    </source>
</reference>
<keyword evidence="8" id="KW-1133">Transmembrane helix</keyword>
<keyword evidence="5 10" id="KW-0418">Kinase</keyword>
<comment type="caution">
    <text evidence="10">The sequence shown here is derived from an EMBL/GenBank/DDBJ whole genome shotgun (WGS) entry which is preliminary data.</text>
</comment>
<dbReference type="Gene3D" id="1.10.510.10">
    <property type="entry name" value="Transferase(Phosphotransferase) domain 1"/>
    <property type="match status" value="1"/>
</dbReference>
<dbReference type="SUPFAM" id="SSF56112">
    <property type="entry name" value="Protein kinase-like (PK-like)"/>
    <property type="match status" value="1"/>
</dbReference>
<keyword evidence="4" id="KW-0547">Nucleotide-binding</keyword>
<dbReference type="InterPro" id="IPR011009">
    <property type="entry name" value="Kinase-like_dom_sf"/>
</dbReference>
<evidence type="ECO:0000313" key="10">
    <source>
        <dbReference type="EMBL" id="MBM9505936.1"/>
    </source>
</evidence>
<feature type="transmembrane region" description="Helical" evidence="8">
    <location>
        <begin position="488"/>
        <end position="510"/>
    </location>
</feature>
<evidence type="ECO:0000256" key="2">
    <source>
        <dbReference type="ARBA" id="ARBA00022527"/>
    </source>
</evidence>
<feature type="compositionally biased region" description="Low complexity" evidence="7">
    <location>
        <begin position="308"/>
        <end position="324"/>
    </location>
</feature>
<keyword evidence="2" id="KW-0723">Serine/threonine-protein kinase</keyword>
<keyword evidence="11" id="KW-1185">Reference proteome</keyword>
<evidence type="ECO:0000256" key="4">
    <source>
        <dbReference type="ARBA" id="ARBA00022741"/>
    </source>
</evidence>
<dbReference type="Pfam" id="PF00069">
    <property type="entry name" value="Pkinase"/>
    <property type="match status" value="1"/>
</dbReference>
<keyword evidence="3" id="KW-0808">Transferase</keyword>
<dbReference type="EMBL" id="JADKYB010000007">
    <property type="protein sequence ID" value="MBM9505936.1"/>
    <property type="molecule type" value="Genomic_DNA"/>
</dbReference>